<evidence type="ECO:0000256" key="1">
    <source>
        <dbReference type="ARBA" id="ARBA00022729"/>
    </source>
</evidence>
<gene>
    <name evidence="3" type="ORF">SAMEA4412692_00315</name>
</gene>
<dbReference type="STRING" id="1123308.GCA_000380085_01346"/>
<feature type="signal peptide" evidence="2">
    <location>
        <begin position="1"/>
        <end position="22"/>
    </location>
</feature>
<dbReference type="PANTHER" id="PTHR30006">
    <property type="entry name" value="THIAMINE-BINDING PERIPLASMIC PROTEIN-RELATED"/>
    <property type="match status" value="1"/>
</dbReference>
<dbReference type="AlphaFoldDB" id="A0A239SMJ9"/>
<dbReference type="Proteomes" id="UP000215185">
    <property type="component" value="Chromosome 1"/>
</dbReference>
<accession>A0A239SMJ9</accession>
<protein>
    <submittedName>
        <fullName evidence="3">ABC-type uncharacterized transport system, periplasmic component</fullName>
    </submittedName>
</protein>
<dbReference type="eggNOG" id="COG1840">
    <property type="taxonomic scope" value="Bacteria"/>
</dbReference>
<dbReference type="PANTHER" id="PTHR30006:SF2">
    <property type="entry name" value="ABC TRANSPORTER SUBSTRATE-BINDING PROTEIN"/>
    <property type="match status" value="1"/>
</dbReference>
<evidence type="ECO:0000313" key="3">
    <source>
        <dbReference type="EMBL" id="SNU86637.1"/>
    </source>
</evidence>
<evidence type="ECO:0000256" key="2">
    <source>
        <dbReference type="SAM" id="SignalP"/>
    </source>
</evidence>
<sequence length="376" mass="41078">MTTISKRLLCAMMVGTACLTFAACGSATKQSDDGTAIDLNSMELATIEEKAKEEGVVNSVGMPDTWANWKETWADLKEKYGLEHTDTDMASAEELATFENEKKDASADIGDVGIAFGPEAVSRQLALPYKTSYYDEIPDWAKDPEGEGYWLLAYKGTMAFLIDTESTKGKVPVSWEEVSKGDYTLTIGDVSSGNQDQFVLHSAAVANGGDETDIQPGLDYFAELAEEKRLNVQGSDTATLEAGEHQVVPMWDFNALAIQKTLNASSPDRFKVVIPQDGASMSGYTTIINTYTKRPYAAALTREYILSDDGQNNLARGHARPIRDNVELDDDAKAALLPDSEYKNAKVAPIQDADAWNALLPKLGNLWQENVISKMK</sequence>
<dbReference type="OrthoDB" id="366726at2"/>
<dbReference type="GO" id="GO:0030976">
    <property type="term" value="F:thiamine pyrophosphate binding"/>
    <property type="evidence" value="ECO:0007669"/>
    <property type="project" value="TreeGrafter"/>
</dbReference>
<evidence type="ECO:0000313" key="4">
    <source>
        <dbReference type="Proteomes" id="UP000215185"/>
    </source>
</evidence>
<organism evidence="3 4">
    <name type="scientific">Streptococcus merionis</name>
    <dbReference type="NCBI Taxonomy" id="400065"/>
    <lineage>
        <taxon>Bacteria</taxon>
        <taxon>Bacillati</taxon>
        <taxon>Bacillota</taxon>
        <taxon>Bacilli</taxon>
        <taxon>Lactobacillales</taxon>
        <taxon>Streptococcaceae</taxon>
        <taxon>Streptococcus</taxon>
    </lineage>
</organism>
<keyword evidence="1 2" id="KW-0732">Signal</keyword>
<dbReference type="KEGG" id="smen:SAMEA4412692_0315"/>
<proteinExistence type="predicted"/>
<reference evidence="3 4" key="1">
    <citation type="submission" date="2017-06" db="EMBL/GenBank/DDBJ databases">
        <authorList>
            <consortium name="Pathogen Informatics"/>
        </authorList>
    </citation>
    <scope>NUCLEOTIDE SEQUENCE [LARGE SCALE GENOMIC DNA]</scope>
    <source>
        <strain evidence="3 4">NCTC13788</strain>
    </source>
</reference>
<dbReference type="Gene3D" id="3.40.190.10">
    <property type="entry name" value="Periplasmic binding protein-like II"/>
    <property type="match status" value="2"/>
</dbReference>
<dbReference type="PROSITE" id="PS51257">
    <property type="entry name" value="PROKAR_LIPOPROTEIN"/>
    <property type="match status" value="1"/>
</dbReference>
<feature type="chain" id="PRO_5011266524" evidence="2">
    <location>
        <begin position="23"/>
        <end position="376"/>
    </location>
</feature>
<dbReference type="EMBL" id="LT906439">
    <property type="protein sequence ID" value="SNU86637.1"/>
    <property type="molecule type" value="Genomic_DNA"/>
</dbReference>
<dbReference type="GO" id="GO:0030288">
    <property type="term" value="C:outer membrane-bounded periplasmic space"/>
    <property type="evidence" value="ECO:0007669"/>
    <property type="project" value="TreeGrafter"/>
</dbReference>
<dbReference type="RefSeq" id="WP_018373896.1">
    <property type="nucleotide sequence ID" value="NZ_LT906439.1"/>
</dbReference>
<dbReference type="Pfam" id="PF13343">
    <property type="entry name" value="SBP_bac_6"/>
    <property type="match status" value="1"/>
</dbReference>
<dbReference type="GO" id="GO:0030975">
    <property type="term" value="F:thiamine binding"/>
    <property type="evidence" value="ECO:0007669"/>
    <property type="project" value="TreeGrafter"/>
</dbReference>
<dbReference type="GO" id="GO:0015888">
    <property type="term" value="P:thiamine transport"/>
    <property type="evidence" value="ECO:0007669"/>
    <property type="project" value="TreeGrafter"/>
</dbReference>
<name>A0A239SMJ9_9STRE</name>
<keyword evidence="4" id="KW-1185">Reference proteome</keyword>
<dbReference type="SUPFAM" id="SSF53850">
    <property type="entry name" value="Periplasmic binding protein-like II"/>
    <property type="match status" value="1"/>
</dbReference>